<dbReference type="Proteomes" id="UP000218231">
    <property type="component" value="Unassembled WGS sequence"/>
</dbReference>
<organism evidence="1 2">
    <name type="scientific">Diploscapter pachys</name>
    <dbReference type="NCBI Taxonomy" id="2018661"/>
    <lineage>
        <taxon>Eukaryota</taxon>
        <taxon>Metazoa</taxon>
        <taxon>Ecdysozoa</taxon>
        <taxon>Nematoda</taxon>
        <taxon>Chromadorea</taxon>
        <taxon>Rhabditida</taxon>
        <taxon>Rhabditina</taxon>
        <taxon>Rhabditomorpha</taxon>
        <taxon>Rhabditoidea</taxon>
        <taxon>Rhabditidae</taxon>
        <taxon>Diploscapter</taxon>
    </lineage>
</organism>
<protein>
    <submittedName>
        <fullName evidence="1">Uncharacterized protein</fullName>
    </submittedName>
</protein>
<comment type="caution">
    <text evidence="1">The sequence shown here is derived from an EMBL/GenBank/DDBJ whole genome shotgun (WGS) entry which is preliminary data.</text>
</comment>
<dbReference type="AlphaFoldDB" id="A0A2A2LI49"/>
<accession>A0A2A2LI49</accession>
<evidence type="ECO:0000313" key="2">
    <source>
        <dbReference type="Proteomes" id="UP000218231"/>
    </source>
</evidence>
<name>A0A2A2LI49_9BILA</name>
<reference evidence="1 2" key="1">
    <citation type="journal article" date="2017" name="Curr. Biol.">
        <title>Genome architecture and evolution of a unichromosomal asexual nematode.</title>
        <authorList>
            <person name="Fradin H."/>
            <person name="Zegar C."/>
            <person name="Gutwein M."/>
            <person name="Lucas J."/>
            <person name="Kovtun M."/>
            <person name="Corcoran D."/>
            <person name="Baugh L.R."/>
            <person name="Kiontke K."/>
            <person name="Gunsalus K."/>
            <person name="Fitch D.H."/>
            <person name="Piano F."/>
        </authorList>
    </citation>
    <scope>NUCLEOTIDE SEQUENCE [LARGE SCALE GENOMIC DNA]</scope>
    <source>
        <strain evidence="1">PF1309</strain>
    </source>
</reference>
<gene>
    <name evidence="1" type="ORF">WR25_14398</name>
</gene>
<dbReference type="EMBL" id="LIAE01006728">
    <property type="protein sequence ID" value="PAV85810.1"/>
    <property type="molecule type" value="Genomic_DNA"/>
</dbReference>
<sequence>MDLAKFSLNHALGNGQNGQPIPQTLVTIPVVCVEHKATNAIVSHRDANAKYTNHNADHDNYDYNTYDYNTDHNTYDHNNYEHSNH</sequence>
<keyword evidence="2" id="KW-1185">Reference proteome</keyword>
<proteinExistence type="predicted"/>
<evidence type="ECO:0000313" key="1">
    <source>
        <dbReference type="EMBL" id="PAV85810.1"/>
    </source>
</evidence>